<dbReference type="EMBL" id="KV425611">
    <property type="protein sequence ID" value="KZT21047.1"/>
    <property type="molecule type" value="Genomic_DNA"/>
</dbReference>
<organism evidence="1 2">
    <name type="scientific">Neolentinus lepideus HHB14362 ss-1</name>
    <dbReference type="NCBI Taxonomy" id="1314782"/>
    <lineage>
        <taxon>Eukaryota</taxon>
        <taxon>Fungi</taxon>
        <taxon>Dikarya</taxon>
        <taxon>Basidiomycota</taxon>
        <taxon>Agaricomycotina</taxon>
        <taxon>Agaricomycetes</taxon>
        <taxon>Gloeophyllales</taxon>
        <taxon>Gloeophyllaceae</taxon>
        <taxon>Neolentinus</taxon>
    </lineage>
</organism>
<evidence type="ECO:0000313" key="2">
    <source>
        <dbReference type="Proteomes" id="UP000076761"/>
    </source>
</evidence>
<gene>
    <name evidence="1" type="ORF">NEOLEDRAFT_798004</name>
</gene>
<dbReference type="SUPFAM" id="SSF55144">
    <property type="entry name" value="LigT-like"/>
    <property type="match status" value="1"/>
</dbReference>
<sequence>MSSDLPPFVNPFSTLLKDVSDDVSAIREMYYRHRNTRQEASTAALLSFGDVTVDTILVDVVKHSDGVDPRNSITIWTRPSEEVKALVREVQKHLKEIEPSIWLMPEPCLHMTSMEWFHSVDNVTIHKLVDKIPVNVAHSISAGPKVPIHLDTPVLSFDRNALAITFLPSLKTNEGYTYLHYRRDLLDAAASVDDPDLVIYMRYALPSAHITIARFIEPLSPENKGRGWVEALEKVDREVVRPQTNLIWTLRGPTILRAGTVWYGGGFAVKGSQRLD</sequence>
<proteinExistence type="predicted"/>
<dbReference type="OrthoDB" id="2967263at2759"/>
<dbReference type="AlphaFoldDB" id="A0A165PHG1"/>
<protein>
    <recommendedName>
        <fullName evidence="3">DUF1868 domain-containing protein</fullName>
    </recommendedName>
</protein>
<evidence type="ECO:0000313" key="1">
    <source>
        <dbReference type="EMBL" id="KZT21047.1"/>
    </source>
</evidence>
<accession>A0A165PHG1</accession>
<dbReference type="InParanoid" id="A0A165PHG1"/>
<keyword evidence="2" id="KW-1185">Reference proteome</keyword>
<name>A0A165PHG1_9AGAM</name>
<dbReference type="InterPro" id="IPR009097">
    <property type="entry name" value="Cyclic_Pdiesterase"/>
</dbReference>
<dbReference type="STRING" id="1314782.A0A165PHG1"/>
<reference evidence="1 2" key="1">
    <citation type="journal article" date="2016" name="Mol. Biol. Evol.">
        <title>Comparative Genomics of Early-Diverging Mushroom-Forming Fungi Provides Insights into the Origins of Lignocellulose Decay Capabilities.</title>
        <authorList>
            <person name="Nagy L.G."/>
            <person name="Riley R."/>
            <person name="Tritt A."/>
            <person name="Adam C."/>
            <person name="Daum C."/>
            <person name="Floudas D."/>
            <person name="Sun H."/>
            <person name="Yadav J.S."/>
            <person name="Pangilinan J."/>
            <person name="Larsson K.H."/>
            <person name="Matsuura K."/>
            <person name="Barry K."/>
            <person name="Labutti K."/>
            <person name="Kuo R."/>
            <person name="Ohm R.A."/>
            <person name="Bhattacharya S.S."/>
            <person name="Shirouzu T."/>
            <person name="Yoshinaga Y."/>
            <person name="Martin F.M."/>
            <person name="Grigoriev I.V."/>
            <person name="Hibbett D.S."/>
        </authorList>
    </citation>
    <scope>NUCLEOTIDE SEQUENCE [LARGE SCALE GENOMIC DNA]</scope>
    <source>
        <strain evidence="1 2">HHB14362 ss-1</strain>
    </source>
</reference>
<evidence type="ECO:0008006" key="3">
    <source>
        <dbReference type="Google" id="ProtNLM"/>
    </source>
</evidence>
<dbReference type="Proteomes" id="UP000076761">
    <property type="component" value="Unassembled WGS sequence"/>
</dbReference>